<feature type="compositionally biased region" description="Basic and acidic residues" evidence="1">
    <location>
        <begin position="492"/>
        <end position="504"/>
    </location>
</feature>
<evidence type="ECO:0008006" key="4">
    <source>
        <dbReference type="Google" id="ProtNLM"/>
    </source>
</evidence>
<dbReference type="EMBL" id="CALNXK010000187">
    <property type="protein sequence ID" value="CAH3174053.1"/>
    <property type="molecule type" value="Genomic_DNA"/>
</dbReference>
<feature type="compositionally biased region" description="Basic residues" evidence="1">
    <location>
        <begin position="640"/>
        <end position="653"/>
    </location>
</feature>
<name>A0ABN8R3Z0_9CNID</name>
<reference evidence="2 3" key="1">
    <citation type="submission" date="2022-05" db="EMBL/GenBank/DDBJ databases">
        <authorList>
            <consortium name="Genoscope - CEA"/>
            <person name="William W."/>
        </authorList>
    </citation>
    <scope>NUCLEOTIDE SEQUENCE [LARGE SCALE GENOMIC DNA]</scope>
</reference>
<feature type="region of interest" description="Disordered" evidence="1">
    <location>
        <begin position="457"/>
        <end position="510"/>
    </location>
</feature>
<keyword evidence="3" id="KW-1185">Reference proteome</keyword>
<feature type="compositionally biased region" description="Basic residues" evidence="1">
    <location>
        <begin position="571"/>
        <end position="591"/>
    </location>
</feature>
<feature type="non-terminal residue" evidence="2">
    <location>
        <position position="737"/>
    </location>
</feature>
<protein>
    <recommendedName>
        <fullName evidence="4">DNA-directed DNA polymerase</fullName>
    </recommendedName>
</protein>
<accession>A0ABN8R3Z0</accession>
<dbReference type="Proteomes" id="UP001159405">
    <property type="component" value="Unassembled WGS sequence"/>
</dbReference>
<dbReference type="PANTHER" id="PTHR33568:SF3">
    <property type="entry name" value="DNA-DIRECTED DNA POLYMERASE"/>
    <property type="match status" value="1"/>
</dbReference>
<feature type="compositionally biased region" description="Basic residues" evidence="1">
    <location>
        <begin position="544"/>
        <end position="557"/>
    </location>
</feature>
<dbReference type="PANTHER" id="PTHR33568">
    <property type="entry name" value="DNA POLYMERASE"/>
    <property type="match status" value="1"/>
</dbReference>
<proteinExistence type="predicted"/>
<feature type="non-terminal residue" evidence="2">
    <location>
        <position position="1"/>
    </location>
</feature>
<evidence type="ECO:0000313" key="3">
    <source>
        <dbReference type="Proteomes" id="UP001159405"/>
    </source>
</evidence>
<organism evidence="2 3">
    <name type="scientific">Porites lobata</name>
    <dbReference type="NCBI Taxonomy" id="104759"/>
    <lineage>
        <taxon>Eukaryota</taxon>
        <taxon>Metazoa</taxon>
        <taxon>Cnidaria</taxon>
        <taxon>Anthozoa</taxon>
        <taxon>Hexacorallia</taxon>
        <taxon>Scleractinia</taxon>
        <taxon>Fungiina</taxon>
        <taxon>Poritidae</taxon>
        <taxon>Porites</taxon>
    </lineage>
</organism>
<evidence type="ECO:0000313" key="2">
    <source>
        <dbReference type="EMBL" id="CAH3174053.1"/>
    </source>
</evidence>
<comment type="caution">
    <text evidence="2">The sequence shown here is derived from an EMBL/GenBank/DDBJ whole genome shotgun (WGS) entry which is preliminary data.</text>
</comment>
<evidence type="ECO:0000256" key="1">
    <source>
        <dbReference type="SAM" id="MobiDB-lite"/>
    </source>
</evidence>
<feature type="region of interest" description="Disordered" evidence="1">
    <location>
        <begin position="543"/>
        <end position="653"/>
    </location>
</feature>
<gene>
    <name evidence="2" type="ORF">PLOB_00014587</name>
</gene>
<sequence>DYLQIYLGSNRLANNFTSARVRVRDWRHTEGPARHLLEQMTALLNSNEDFAVDDTFVVDLTYVRPPRGTGRRKLGSDAFVNMVKSKHSCIKITNKDDLCCARALVTARAYRHKDESSLHMSEYNIIRQGRDVQKAKARELHRLAKVPEGPCGLPEIRDFEKVLLDYQVIVVSADHGNAIVHCGPTALHQLILLAHQGHYDVITKLNAYFGVNYFCLRCRKGFKTKDFSHHRCPGFKCYCCQQTDCSDFATHPARDAATELCPHCHRRFFGPRCLELHTIRSPSGARQYVGAMPARQYYDPDGMKPARRADFELWYAEQVASNRVFNLQAELLKYCQSDVRILKQACTLFEREFRGICGFDPFEQCITIASACNVAYRQHWMRPRTLAVEPLHGSHPQIRQSRAALEWLYHLERILPPPTDGEPRLRHSPGPRVRDPAHLRTVELSYDLHHPVQGLHQHLDQGETGSRRLALARGGKRSRLANRVPGRVSARGRGDPRPGQDRTQRGSTHVEQIDGQQFLGQIRSTHQQDPGDHLQGPRELLRHLSGRRTRHPSHPAGRRTDDRRVPLVQGRRGRTGHQHQHLRGRLHHGSRARQIVSRRAAPPAHPRAVHGHGFRGVPGHPRRDPPAARTFPGPIQGRTERRRHRRIRGRRPKNYAYRTRSGQECCKVRGFTVDARGQAVLNFESVRNLVQKDIDEPLDRPRTLSVDNPHHIVRNVTDKTLHCVPQRKTYCIVQDKR</sequence>